<organism evidence="3 4">
    <name type="scientific">Marasmius tenuissimus</name>
    <dbReference type="NCBI Taxonomy" id="585030"/>
    <lineage>
        <taxon>Eukaryota</taxon>
        <taxon>Fungi</taxon>
        <taxon>Dikarya</taxon>
        <taxon>Basidiomycota</taxon>
        <taxon>Agaricomycotina</taxon>
        <taxon>Agaricomycetes</taxon>
        <taxon>Agaricomycetidae</taxon>
        <taxon>Agaricales</taxon>
        <taxon>Marasmiineae</taxon>
        <taxon>Marasmiaceae</taxon>
        <taxon>Marasmius</taxon>
    </lineage>
</organism>
<feature type="transmembrane region" description="Helical" evidence="1">
    <location>
        <begin position="180"/>
        <end position="201"/>
    </location>
</feature>
<feature type="transmembrane region" description="Helical" evidence="1">
    <location>
        <begin position="56"/>
        <end position="78"/>
    </location>
</feature>
<keyword evidence="1" id="KW-0472">Membrane</keyword>
<feature type="transmembrane region" description="Helical" evidence="1">
    <location>
        <begin position="85"/>
        <end position="111"/>
    </location>
</feature>
<dbReference type="InterPro" id="IPR045340">
    <property type="entry name" value="DUF6533"/>
</dbReference>
<keyword evidence="1" id="KW-1133">Transmembrane helix</keyword>
<evidence type="ECO:0000259" key="2">
    <source>
        <dbReference type="Pfam" id="PF20151"/>
    </source>
</evidence>
<dbReference type="Proteomes" id="UP001437256">
    <property type="component" value="Unassembled WGS sequence"/>
</dbReference>
<protein>
    <recommendedName>
        <fullName evidence="2">DUF6533 domain-containing protein</fullName>
    </recommendedName>
</protein>
<dbReference type="EMBL" id="JBBXMP010000230">
    <property type="protein sequence ID" value="KAL0059364.1"/>
    <property type="molecule type" value="Genomic_DNA"/>
</dbReference>
<feature type="domain" description="DUF6533" evidence="2">
    <location>
        <begin position="25"/>
        <end position="70"/>
    </location>
</feature>
<feature type="transmembrane region" description="Helical" evidence="1">
    <location>
        <begin position="131"/>
        <end position="152"/>
    </location>
</feature>
<sequence length="265" mass="30139">MKLPTVPFGARAQEELLVDSRTTNYVAVASLTLLVYDHLLTLDKEVELIWTCKKRFASIIYLFNHYFSLLAIAVWILYRSSKKLLYWLASLVAGEFISMLSILHFVVLNVKEYVHAGPVLWGCHASVVPEYYAFMPVPSLIVSIIMFVLTIYKCCSTRYSAEREYGSNPPIVALFKRDGIFWFLAVFAAMIPHTVIVAAGRKTLAELMINLCLATYSIVSSRALLNIKQIMLETEEADSRVEESLVQEENDQRIEIEGCEFLGQY</sequence>
<accession>A0ABR2ZEG3</accession>
<comment type="caution">
    <text evidence="3">The sequence shown here is derived from an EMBL/GenBank/DDBJ whole genome shotgun (WGS) entry which is preliminary data.</text>
</comment>
<evidence type="ECO:0000313" key="4">
    <source>
        <dbReference type="Proteomes" id="UP001437256"/>
    </source>
</evidence>
<name>A0ABR2ZEG3_9AGAR</name>
<proteinExistence type="predicted"/>
<gene>
    <name evidence="3" type="ORF">AAF712_013875</name>
</gene>
<reference evidence="3 4" key="1">
    <citation type="submission" date="2024-05" db="EMBL/GenBank/DDBJ databases">
        <title>A draft genome resource for the thread blight pathogen Marasmius tenuissimus strain MS-2.</title>
        <authorList>
            <person name="Yulfo-Soto G.E."/>
            <person name="Baruah I.K."/>
            <person name="Amoako-Attah I."/>
            <person name="Bukari Y."/>
            <person name="Meinhardt L.W."/>
            <person name="Bailey B.A."/>
            <person name="Cohen S.P."/>
        </authorList>
    </citation>
    <scope>NUCLEOTIDE SEQUENCE [LARGE SCALE GENOMIC DNA]</scope>
    <source>
        <strain evidence="3 4">MS-2</strain>
    </source>
</reference>
<evidence type="ECO:0000313" key="3">
    <source>
        <dbReference type="EMBL" id="KAL0059364.1"/>
    </source>
</evidence>
<keyword evidence="4" id="KW-1185">Reference proteome</keyword>
<feature type="transmembrane region" description="Helical" evidence="1">
    <location>
        <begin position="207"/>
        <end position="225"/>
    </location>
</feature>
<evidence type="ECO:0000256" key="1">
    <source>
        <dbReference type="SAM" id="Phobius"/>
    </source>
</evidence>
<dbReference type="Pfam" id="PF20151">
    <property type="entry name" value="DUF6533"/>
    <property type="match status" value="1"/>
</dbReference>
<keyword evidence="1" id="KW-0812">Transmembrane</keyword>